<gene>
    <name evidence="3" type="ORF">POM88_028031</name>
</gene>
<accession>A0AAD8MQH2</accession>
<dbReference type="InterPro" id="IPR050796">
    <property type="entry name" value="SCF_F-box_component"/>
</dbReference>
<evidence type="ECO:0000256" key="1">
    <source>
        <dbReference type="SAM" id="MobiDB-lite"/>
    </source>
</evidence>
<organism evidence="3 4">
    <name type="scientific">Heracleum sosnowskyi</name>
    <dbReference type="NCBI Taxonomy" id="360622"/>
    <lineage>
        <taxon>Eukaryota</taxon>
        <taxon>Viridiplantae</taxon>
        <taxon>Streptophyta</taxon>
        <taxon>Embryophyta</taxon>
        <taxon>Tracheophyta</taxon>
        <taxon>Spermatophyta</taxon>
        <taxon>Magnoliopsida</taxon>
        <taxon>eudicotyledons</taxon>
        <taxon>Gunneridae</taxon>
        <taxon>Pentapetalae</taxon>
        <taxon>asterids</taxon>
        <taxon>campanulids</taxon>
        <taxon>Apiales</taxon>
        <taxon>Apiaceae</taxon>
        <taxon>Apioideae</taxon>
        <taxon>apioid superclade</taxon>
        <taxon>Tordylieae</taxon>
        <taxon>Tordyliinae</taxon>
        <taxon>Heracleum</taxon>
    </lineage>
</organism>
<reference evidence="3" key="1">
    <citation type="submission" date="2023-02" db="EMBL/GenBank/DDBJ databases">
        <title>Genome of toxic invasive species Heracleum sosnowskyi carries increased number of genes despite the absence of recent whole-genome duplications.</title>
        <authorList>
            <person name="Schelkunov M."/>
            <person name="Shtratnikova V."/>
            <person name="Makarenko M."/>
            <person name="Klepikova A."/>
            <person name="Omelchenko D."/>
            <person name="Novikova G."/>
            <person name="Obukhova E."/>
            <person name="Bogdanov V."/>
            <person name="Penin A."/>
            <person name="Logacheva M."/>
        </authorList>
    </citation>
    <scope>NUCLEOTIDE SEQUENCE</scope>
    <source>
        <strain evidence="3">Hsosn_3</strain>
        <tissue evidence="3">Leaf</tissue>
    </source>
</reference>
<dbReference type="Gene3D" id="1.20.1280.50">
    <property type="match status" value="1"/>
</dbReference>
<evidence type="ECO:0000259" key="2">
    <source>
        <dbReference type="PROSITE" id="PS50181"/>
    </source>
</evidence>
<sequence>MTSPENTNQEKHHKTNTKASRPNPSLPEELILEILQWLPVISLLQFRSVSKLWLSLISSIDFIKTHVLKSVKDPNFAHFKLILSSSNPHFNIKNCGVNELINGHVCEAIDLDYPMKNPHNSVWIVGSSEAKPKESVNKGSAAVLKLISCYPD</sequence>
<dbReference type="EMBL" id="JAUIZM010000006">
    <property type="protein sequence ID" value="KAK1381287.1"/>
    <property type="molecule type" value="Genomic_DNA"/>
</dbReference>
<dbReference type="InterPro" id="IPR036047">
    <property type="entry name" value="F-box-like_dom_sf"/>
</dbReference>
<evidence type="ECO:0000313" key="4">
    <source>
        <dbReference type="Proteomes" id="UP001237642"/>
    </source>
</evidence>
<dbReference type="PROSITE" id="PS50181">
    <property type="entry name" value="FBOX"/>
    <property type="match status" value="1"/>
</dbReference>
<name>A0AAD8MQH2_9APIA</name>
<protein>
    <recommendedName>
        <fullName evidence="2">F-box domain-containing protein</fullName>
    </recommendedName>
</protein>
<dbReference type="SMART" id="SM00256">
    <property type="entry name" value="FBOX"/>
    <property type="match status" value="1"/>
</dbReference>
<reference evidence="3" key="2">
    <citation type="submission" date="2023-05" db="EMBL/GenBank/DDBJ databases">
        <authorList>
            <person name="Schelkunov M.I."/>
        </authorList>
    </citation>
    <scope>NUCLEOTIDE SEQUENCE</scope>
    <source>
        <strain evidence="3">Hsosn_3</strain>
        <tissue evidence="3">Leaf</tissue>
    </source>
</reference>
<dbReference type="Pfam" id="PF00646">
    <property type="entry name" value="F-box"/>
    <property type="match status" value="1"/>
</dbReference>
<feature type="region of interest" description="Disordered" evidence="1">
    <location>
        <begin position="1"/>
        <end position="24"/>
    </location>
</feature>
<dbReference type="AlphaFoldDB" id="A0AAD8MQH2"/>
<dbReference type="SUPFAM" id="SSF81383">
    <property type="entry name" value="F-box domain"/>
    <property type="match status" value="1"/>
</dbReference>
<dbReference type="PANTHER" id="PTHR31672:SF13">
    <property type="entry name" value="F-BOX PROTEIN CPR30-LIKE"/>
    <property type="match status" value="1"/>
</dbReference>
<keyword evidence="4" id="KW-1185">Reference proteome</keyword>
<evidence type="ECO:0000313" key="3">
    <source>
        <dbReference type="EMBL" id="KAK1381287.1"/>
    </source>
</evidence>
<comment type="caution">
    <text evidence="3">The sequence shown here is derived from an EMBL/GenBank/DDBJ whole genome shotgun (WGS) entry which is preliminary data.</text>
</comment>
<dbReference type="PANTHER" id="PTHR31672">
    <property type="entry name" value="BNACNNG10540D PROTEIN"/>
    <property type="match status" value="1"/>
</dbReference>
<dbReference type="Proteomes" id="UP001237642">
    <property type="component" value="Unassembled WGS sequence"/>
</dbReference>
<feature type="domain" description="F-box" evidence="2">
    <location>
        <begin position="20"/>
        <end position="71"/>
    </location>
</feature>
<proteinExistence type="predicted"/>
<dbReference type="InterPro" id="IPR001810">
    <property type="entry name" value="F-box_dom"/>
</dbReference>